<dbReference type="AlphaFoldDB" id="A0A5N5QM55"/>
<dbReference type="EMBL" id="SSOP01000068">
    <property type="protein sequence ID" value="KAB5592347.1"/>
    <property type="molecule type" value="Genomic_DNA"/>
</dbReference>
<dbReference type="OrthoDB" id="64353at2759"/>
<organism evidence="2 3">
    <name type="scientific">Ceratobasidium theobromae</name>
    <dbReference type="NCBI Taxonomy" id="1582974"/>
    <lineage>
        <taxon>Eukaryota</taxon>
        <taxon>Fungi</taxon>
        <taxon>Dikarya</taxon>
        <taxon>Basidiomycota</taxon>
        <taxon>Agaricomycotina</taxon>
        <taxon>Agaricomycetes</taxon>
        <taxon>Cantharellales</taxon>
        <taxon>Ceratobasidiaceae</taxon>
        <taxon>Ceratobasidium</taxon>
    </lineage>
</organism>
<evidence type="ECO:0000256" key="1">
    <source>
        <dbReference type="SAM" id="MobiDB-lite"/>
    </source>
</evidence>
<reference evidence="2 3" key="1">
    <citation type="journal article" date="2019" name="Fungal Biol. Biotechnol.">
        <title>Draft genome sequence of fastidious pathogen Ceratobasidium theobromae, which causes vascular-streak dieback in Theobroma cacao.</title>
        <authorList>
            <person name="Ali S.S."/>
            <person name="Asman A."/>
            <person name="Shao J."/>
            <person name="Firmansyah A.P."/>
            <person name="Susilo A.W."/>
            <person name="Rosmana A."/>
            <person name="McMahon P."/>
            <person name="Junaid M."/>
            <person name="Guest D."/>
            <person name="Kheng T.Y."/>
            <person name="Meinhardt L.W."/>
            <person name="Bailey B.A."/>
        </authorList>
    </citation>
    <scope>NUCLEOTIDE SEQUENCE [LARGE SCALE GENOMIC DNA]</scope>
    <source>
        <strain evidence="2 3">CT2</strain>
    </source>
</reference>
<accession>A0A5N5QM55</accession>
<name>A0A5N5QM55_9AGAM</name>
<protein>
    <submittedName>
        <fullName evidence="2">Uncharacterized protein</fullName>
    </submittedName>
</protein>
<comment type="caution">
    <text evidence="2">The sequence shown here is derived from an EMBL/GenBank/DDBJ whole genome shotgun (WGS) entry which is preliminary data.</text>
</comment>
<gene>
    <name evidence="2" type="ORF">CTheo_4228</name>
</gene>
<evidence type="ECO:0000313" key="3">
    <source>
        <dbReference type="Proteomes" id="UP000383932"/>
    </source>
</evidence>
<feature type="compositionally biased region" description="Polar residues" evidence="1">
    <location>
        <begin position="1"/>
        <end position="12"/>
    </location>
</feature>
<evidence type="ECO:0000313" key="2">
    <source>
        <dbReference type="EMBL" id="KAB5592347.1"/>
    </source>
</evidence>
<feature type="compositionally biased region" description="Basic and acidic residues" evidence="1">
    <location>
        <begin position="156"/>
        <end position="172"/>
    </location>
</feature>
<dbReference type="Proteomes" id="UP000383932">
    <property type="component" value="Unassembled WGS sequence"/>
</dbReference>
<sequence>MEVPTSTQNNPSGTPPPRAHPALSPAGGDCEMLVSTKHTKHVDIIDVQTFSEHQILDIDVSHAPRMGPASPLHEAVGLPTGKDSCDEREVDLTGVTFDRTKRWIYVRSERTIVEFEITTYRRRALVYDIITPRRSVVRKGSLLSFGKRGEVKPVVEKEEPAPVSVSEKKETSRLSLSFAPKPTGTSEGRATPTAANSGGASSPVSPSLNRTKFLRLFREVLPRVKANQSRVQNPAFTVARDRV</sequence>
<feature type="region of interest" description="Disordered" evidence="1">
    <location>
        <begin position="156"/>
        <end position="206"/>
    </location>
</feature>
<feature type="compositionally biased region" description="Polar residues" evidence="1">
    <location>
        <begin position="183"/>
        <end position="206"/>
    </location>
</feature>
<keyword evidence="3" id="KW-1185">Reference proteome</keyword>
<feature type="region of interest" description="Disordered" evidence="1">
    <location>
        <begin position="1"/>
        <end position="28"/>
    </location>
</feature>
<proteinExistence type="predicted"/>